<evidence type="ECO:0000256" key="1">
    <source>
        <dbReference type="SAM" id="Phobius"/>
    </source>
</evidence>
<feature type="transmembrane region" description="Helical" evidence="1">
    <location>
        <begin position="43"/>
        <end position="60"/>
    </location>
</feature>
<dbReference type="Proteomes" id="UP001500280">
    <property type="component" value="Unassembled WGS sequence"/>
</dbReference>
<keyword evidence="1" id="KW-1133">Transmembrane helix</keyword>
<feature type="transmembrane region" description="Helical" evidence="1">
    <location>
        <begin position="146"/>
        <end position="166"/>
    </location>
</feature>
<feature type="transmembrane region" description="Helical" evidence="1">
    <location>
        <begin position="72"/>
        <end position="96"/>
    </location>
</feature>
<reference evidence="3" key="1">
    <citation type="journal article" date="2019" name="Int. J. Syst. Evol. Microbiol.">
        <title>The Global Catalogue of Microorganisms (GCM) 10K type strain sequencing project: providing services to taxonomists for standard genome sequencing and annotation.</title>
        <authorList>
            <consortium name="The Broad Institute Genomics Platform"/>
            <consortium name="The Broad Institute Genome Sequencing Center for Infectious Disease"/>
            <person name="Wu L."/>
            <person name="Ma J."/>
        </authorList>
    </citation>
    <scope>NUCLEOTIDE SEQUENCE [LARGE SCALE GENOMIC DNA]</scope>
    <source>
        <strain evidence="3">JCM 14307</strain>
    </source>
</reference>
<comment type="caution">
    <text evidence="2">The sequence shown here is derived from an EMBL/GenBank/DDBJ whole genome shotgun (WGS) entry which is preliminary data.</text>
</comment>
<dbReference type="Pfam" id="PF11361">
    <property type="entry name" value="DUF3159"/>
    <property type="match status" value="1"/>
</dbReference>
<organism evidence="2 3">
    <name type="scientific">Kribbella yunnanensis</name>
    <dbReference type="NCBI Taxonomy" id="190194"/>
    <lineage>
        <taxon>Bacteria</taxon>
        <taxon>Bacillati</taxon>
        <taxon>Actinomycetota</taxon>
        <taxon>Actinomycetes</taxon>
        <taxon>Propionibacteriales</taxon>
        <taxon>Kribbellaceae</taxon>
        <taxon>Kribbella</taxon>
    </lineage>
</organism>
<evidence type="ECO:0000313" key="3">
    <source>
        <dbReference type="Proteomes" id="UP001500280"/>
    </source>
</evidence>
<keyword evidence="3" id="KW-1185">Reference proteome</keyword>
<dbReference type="EMBL" id="BAAANF010000017">
    <property type="protein sequence ID" value="GAA1696825.1"/>
    <property type="molecule type" value="Genomic_DNA"/>
</dbReference>
<name>A0ABP4U3H5_9ACTN</name>
<keyword evidence="1" id="KW-0472">Membrane</keyword>
<dbReference type="RefSeq" id="WP_344156251.1">
    <property type="nucleotide sequence ID" value="NZ_BAAANF010000017.1"/>
</dbReference>
<proteinExistence type="predicted"/>
<dbReference type="InterPro" id="IPR016566">
    <property type="entry name" value="UCP010219"/>
</dbReference>
<feature type="transmembrane region" description="Helical" evidence="1">
    <location>
        <begin position="108"/>
        <end position="134"/>
    </location>
</feature>
<sequence length="205" mass="21793">MSFAMVTSKSLSLFGAMGGWRTVIEAVVSRALFFVVYLLTDDVMVSAAVAVGGVLVLAVLRVRTDGKYWQAGVALGVVGFSALLAGTTGQGANFYLPDLVRAAAMGTAFLLSMLVRFPLIGIVVGVALGERLAWRKNRCQRQRYQLCTGVFVVKSAIILALLGPLYHAGNVAPLGVAATLLGAPATGLALYFCWRILRVHDERTS</sequence>
<gene>
    <name evidence="2" type="ORF">GCM10009745_48650</name>
</gene>
<accession>A0ABP4U3H5</accession>
<keyword evidence="1" id="KW-0812">Transmembrane</keyword>
<protein>
    <submittedName>
        <fullName evidence="2">DUF3159 domain-containing protein</fullName>
    </submittedName>
</protein>
<feature type="transmembrane region" description="Helical" evidence="1">
    <location>
        <begin position="172"/>
        <end position="194"/>
    </location>
</feature>
<evidence type="ECO:0000313" key="2">
    <source>
        <dbReference type="EMBL" id="GAA1696825.1"/>
    </source>
</evidence>